<protein>
    <recommendedName>
        <fullName evidence="1">YcaO domain-containing protein</fullName>
    </recommendedName>
</protein>
<proteinExistence type="predicted"/>
<dbReference type="InterPro" id="IPR027624">
    <property type="entry name" value="TOMM_cyclo_SagD"/>
</dbReference>
<organism evidence="2 3">
    <name type="scientific">Rhodococcus qingshengii</name>
    <dbReference type="NCBI Taxonomy" id="334542"/>
    <lineage>
        <taxon>Bacteria</taxon>
        <taxon>Bacillati</taxon>
        <taxon>Actinomycetota</taxon>
        <taxon>Actinomycetes</taxon>
        <taxon>Mycobacteriales</taxon>
        <taxon>Nocardiaceae</taxon>
        <taxon>Rhodococcus</taxon>
        <taxon>Rhodococcus erythropolis group</taxon>
    </lineage>
</organism>
<evidence type="ECO:0000259" key="1">
    <source>
        <dbReference type="PROSITE" id="PS51664"/>
    </source>
</evidence>
<evidence type="ECO:0000313" key="2">
    <source>
        <dbReference type="EMBL" id="PCK29209.1"/>
    </source>
</evidence>
<dbReference type="Gene3D" id="3.30.160.660">
    <property type="match status" value="1"/>
</dbReference>
<evidence type="ECO:0000313" key="3">
    <source>
        <dbReference type="Proteomes" id="UP000230886"/>
    </source>
</evidence>
<dbReference type="Pfam" id="PF02624">
    <property type="entry name" value="YcaO"/>
    <property type="match status" value="1"/>
</dbReference>
<name>A0A2A5JIY2_RHOSG</name>
<comment type="caution">
    <text evidence="2">The sequence shown here is derived from an EMBL/GenBank/DDBJ whole genome shotgun (WGS) entry which is preliminary data.</text>
</comment>
<sequence length="446" mass="48419">MDDLLVDARSGVLTSLEPHIRSDMPTGWVGWAARVADTRNFGGSGSLFRADPYGFGASIRDDAAARGAATGEAVERYCGNVVPEDLVRSSASALELAGSRVVDPAEFALYSEDQYRLPGFPFVPFTSDLNIRWALGHTMDEKVPTYVPAALTYLGYYTGTRRCEPPIASLQYAGIAAGRSRDEAEMSALLELLERDATALWWCGDRSQPAIELSDWERLPAHRQLGDLESQTRSVRVLLLPSPFGIPVAAAWIRDDRRGLVALGTACRPTVEAAVSKALVEAYAVLAITIDLADPDGPTWRSVADGTLPAHLYKPFRADRRYRDEFDPQWKDIVDLPTVAQLYLDPVMALAAEEHLFDYTETLSVSEIPDEAPLDLASLVALLMSRGHQPISVDLTTGDISIAGLHVVRILTPGLYNNAPAAFPLLGGSRLTSASTTHLHLPVPLA</sequence>
<dbReference type="Proteomes" id="UP000230886">
    <property type="component" value="Unassembled WGS sequence"/>
</dbReference>
<reference evidence="2 3" key="1">
    <citation type="submission" date="2017-07" db="EMBL/GenBank/DDBJ databases">
        <title>Draft sequence of Rhodococcus enclensis 23b-28.</title>
        <authorList>
            <person name="Besaury L."/>
            <person name="Sancelme M."/>
            <person name="Amato P."/>
            <person name="Lallement A."/>
            <person name="Delort A.-M."/>
        </authorList>
    </citation>
    <scope>NUCLEOTIDE SEQUENCE [LARGE SCALE GENOMIC DNA]</scope>
    <source>
        <strain evidence="2 3">23b-28</strain>
    </source>
</reference>
<dbReference type="PANTHER" id="PTHR37809:SF1">
    <property type="entry name" value="RIBOSOMAL PROTEIN S12 METHYLTHIOTRANSFERASE ACCESSORY FACTOR YCAO"/>
    <property type="match status" value="1"/>
</dbReference>
<gene>
    <name evidence="2" type="ORF">CHR55_02160</name>
</gene>
<accession>A0A2A5JIY2</accession>
<dbReference type="InterPro" id="IPR003776">
    <property type="entry name" value="YcaO-like_dom"/>
</dbReference>
<dbReference type="PROSITE" id="PS51664">
    <property type="entry name" value="YCAO"/>
    <property type="match status" value="1"/>
</dbReference>
<dbReference type="PANTHER" id="PTHR37809">
    <property type="entry name" value="RIBOSOMAL PROTEIN S12 METHYLTHIOTRANSFERASE ACCESSORY FACTOR YCAO"/>
    <property type="match status" value="1"/>
</dbReference>
<dbReference type="AlphaFoldDB" id="A0A2A5JIY2"/>
<dbReference type="RefSeq" id="WP_042453284.1">
    <property type="nucleotide sequence ID" value="NZ_CP085042.1"/>
</dbReference>
<dbReference type="Gene3D" id="3.30.1330.230">
    <property type="match status" value="1"/>
</dbReference>
<dbReference type="Gene3D" id="3.30.40.250">
    <property type="match status" value="1"/>
</dbReference>
<feature type="domain" description="YcaO" evidence="1">
    <location>
        <begin position="54"/>
        <end position="446"/>
    </location>
</feature>
<dbReference type="EMBL" id="NOVD01000001">
    <property type="protein sequence ID" value="PCK29209.1"/>
    <property type="molecule type" value="Genomic_DNA"/>
</dbReference>
<dbReference type="NCBIfam" id="TIGR03604">
    <property type="entry name" value="TOMM_cyclo_SagD"/>
    <property type="match status" value="1"/>
</dbReference>